<dbReference type="Gene3D" id="3.40.50.620">
    <property type="entry name" value="HUPs"/>
    <property type="match status" value="1"/>
</dbReference>
<feature type="domain" description="UspA" evidence="1">
    <location>
        <begin position="116"/>
        <end position="262"/>
    </location>
</feature>
<protein>
    <recommendedName>
        <fullName evidence="1">UspA domain-containing protein</fullName>
    </recommendedName>
</protein>
<evidence type="ECO:0000313" key="2">
    <source>
        <dbReference type="EMBL" id="GAA29159.2"/>
    </source>
</evidence>
<dbReference type="AlphaFoldDB" id="H2KTK0"/>
<dbReference type="InterPro" id="IPR006015">
    <property type="entry name" value="Universal_stress_UspA"/>
</dbReference>
<reference evidence="2" key="1">
    <citation type="journal article" date="2011" name="Genome Biol.">
        <title>The draft genome of the carcinogenic human liver fluke Clonorchis sinensis.</title>
        <authorList>
            <person name="Wang X."/>
            <person name="Chen W."/>
            <person name="Huang Y."/>
            <person name="Sun J."/>
            <person name="Men J."/>
            <person name="Liu H."/>
            <person name="Luo F."/>
            <person name="Guo L."/>
            <person name="Lv X."/>
            <person name="Deng C."/>
            <person name="Zhou C."/>
            <person name="Fan Y."/>
            <person name="Li X."/>
            <person name="Huang L."/>
            <person name="Hu Y."/>
            <person name="Liang C."/>
            <person name="Hu X."/>
            <person name="Xu J."/>
            <person name="Yu X."/>
        </authorList>
    </citation>
    <scope>NUCLEOTIDE SEQUENCE [LARGE SCALE GENOMIC DNA]</scope>
    <source>
        <strain evidence="2">Henan</strain>
    </source>
</reference>
<dbReference type="Proteomes" id="UP000008909">
    <property type="component" value="Unassembled WGS sequence"/>
</dbReference>
<organism evidence="2 3">
    <name type="scientific">Clonorchis sinensis</name>
    <name type="common">Chinese liver fluke</name>
    <dbReference type="NCBI Taxonomy" id="79923"/>
    <lineage>
        <taxon>Eukaryota</taxon>
        <taxon>Metazoa</taxon>
        <taxon>Spiralia</taxon>
        <taxon>Lophotrochozoa</taxon>
        <taxon>Platyhelminthes</taxon>
        <taxon>Trematoda</taxon>
        <taxon>Digenea</taxon>
        <taxon>Opisthorchiida</taxon>
        <taxon>Opisthorchiata</taxon>
        <taxon>Opisthorchiidae</taxon>
        <taxon>Clonorchis</taxon>
    </lineage>
</organism>
<dbReference type="CDD" id="cd23659">
    <property type="entry name" value="USP_At3g01520-like"/>
    <property type="match status" value="1"/>
</dbReference>
<proteinExistence type="predicted"/>
<dbReference type="InterPro" id="IPR006016">
    <property type="entry name" value="UspA"/>
</dbReference>
<dbReference type="PRINTS" id="PR01438">
    <property type="entry name" value="UNVRSLSTRESS"/>
</dbReference>
<evidence type="ECO:0000259" key="1">
    <source>
        <dbReference type="Pfam" id="PF00582"/>
    </source>
</evidence>
<dbReference type="PANTHER" id="PTHR46989:SF3">
    <property type="entry name" value="USPA DOMAIN-CONTAINING PROTEIN"/>
    <property type="match status" value="1"/>
</dbReference>
<dbReference type="Pfam" id="PF00582">
    <property type="entry name" value="Usp"/>
    <property type="match status" value="1"/>
</dbReference>
<dbReference type="SUPFAM" id="SSF52402">
    <property type="entry name" value="Adenine nucleotide alpha hydrolases-like"/>
    <property type="match status" value="1"/>
</dbReference>
<gene>
    <name evidence="2" type="ORF">CLF_104032</name>
</gene>
<accession>H2KTK0</accession>
<evidence type="ECO:0000313" key="3">
    <source>
        <dbReference type="Proteomes" id="UP000008909"/>
    </source>
</evidence>
<sequence length="268" mass="30335">MTDQNTSHQFTSTMISATHRFSSLQCTSSWRTRNAVWTHRSCSRLEYVAGQMNEANFNNPVIRARRVPLQLSQSIRNTQPKYFARRNELAKKPSFLLDTMEPCCTGFCRTPSSSARSVLIAVDDSPPSKNAFKYYMRWLSRSDDAVTLYYALEPSSLPSVPLTNLGTIPNDEWSKIVHSKLECVKRLESQYVTDLQTKGLNYQFVYETADQVGKSIVSKAEKYRAKLVVMGSRRLGMLRRTLMGSVSDYVLHNASAAVCVIPHNVSIN</sequence>
<keyword evidence="3" id="KW-1185">Reference proteome</keyword>
<dbReference type="PANTHER" id="PTHR46989">
    <property type="entry name" value="USP DOMAIN-CONTAINING PROTEIN"/>
    <property type="match status" value="1"/>
</dbReference>
<dbReference type="InterPro" id="IPR014729">
    <property type="entry name" value="Rossmann-like_a/b/a_fold"/>
</dbReference>
<dbReference type="EMBL" id="DF143905">
    <property type="protein sequence ID" value="GAA29159.2"/>
    <property type="molecule type" value="Genomic_DNA"/>
</dbReference>
<name>H2KTK0_CLOSI</name>